<dbReference type="SUPFAM" id="SSF51064">
    <property type="entry name" value="Head domain of nucleotide exchange factor GrpE"/>
    <property type="match status" value="1"/>
</dbReference>
<protein>
    <recommendedName>
        <fullName evidence="8 10">Protein GrpE</fullName>
    </recommendedName>
    <alternativeName>
        <fullName evidence="9 10">HSP-70 cofactor</fullName>
    </alternativeName>
</protein>
<sequence length="207" mass="23437">MPEDRDISMDPIEPDDEIEIEFLDEEDEVQEAQVKPEGLEPVQETVVEEEAEQLKAELDRVRDVYLRKLAEFDNFRKRVEREREDIRLAGVEEIVRDLLPVLDNFERALQHAEDDSGAFQQGIELIAKQLWDTLERRGVQEVNPVGKPFDPELHEAVQRVEDGQHPPGTVAWVMIKGYTMGDRLVRPAMVGVAVEPNGDSDGGGGSP</sequence>
<comment type="subcellular location">
    <subcellularLocation>
        <location evidence="1 10">Cytoplasm</location>
    </subcellularLocation>
</comment>
<dbReference type="CDD" id="cd00446">
    <property type="entry name" value="GrpE"/>
    <property type="match status" value="1"/>
</dbReference>
<evidence type="ECO:0000256" key="11">
    <source>
        <dbReference type="RuleBase" id="RU000639"/>
    </source>
</evidence>
<comment type="similarity">
    <text evidence="2 10 12">Belongs to the GrpE family.</text>
</comment>
<evidence type="ECO:0000256" key="7">
    <source>
        <dbReference type="ARBA" id="ARBA00053401"/>
    </source>
</evidence>
<dbReference type="Proteomes" id="UP000598633">
    <property type="component" value="Unassembled WGS sequence"/>
</dbReference>
<dbReference type="PANTHER" id="PTHR21237:SF23">
    <property type="entry name" value="GRPE PROTEIN HOMOLOG, MITOCHONDRIAL"/>
    <property type="match status" value="1"/>
</dbReference>
<evidence type="ECO:0000256" key="8">
    <source>
        <dbReference type="ARBA" id="ARBA00072274"/>
    </source>
</evidence>
<dbReference type="GO" id="GO:0042803">
    <property type="term" value="F:protein homodimerization activity"/>
    <property type="evidence" value="ECO:0007669"/>
    <property type="project" value="InterPro"/>
</dbReference>
<organism evidence="14 15">
    <name type="scientific">Candidatus Sulfomarinibacter kjeldsenii</name>
    <dbReference type="NCBI Taxonomy" id="2885994"/>
    <lineage>
        <taxon>Bacteria</taxon>
        <taxon>Pseudomonadati</taxon>
        <taxon>Acidobacteriota</taxon>
        <taxon>Thermoanaerobaculia</taxon>
        <taxon>Thermoanaerobaculales</taxon>
        <taxon>Candidatus Sulfomarinibacteraceae</taxon>
        <taxon>Candidatus Sulfomarinibacter</taxon>
    </lineage>
</organism>
<evidence type="ECO:0000256" key="4">
    <source>
        <dbReference type="ARBA" id="ARBA00022490"/>
    </source>
</evidence>
<dbReference type="InterPro" id="IPR013805">
    <property type="entry name" value="GrpE_CC"/>
</dbReference>
<evidence type="ECO:0000256" key="6">
    <source>
        <dbReference type="ARBA" id="ARBA00023186"/>
    </source>
</evidence>
<gene>
    <name evidence="10 14" type="primary">grpE</name>
    <name evidence="14" type="ORF">IFJ97_03990</name>
</gene>
<name>A0A8J7C4Y0_9BACT</name>
<evidence type="ECO:0000256" key="3">
    <source>
        <dbReference type="ARBA" id="ARBA00011738"/>
    </source>
</evidence>
<evidence type="ECO:0000256" key="5">
    <source>
        <dbReference type="ARBA" id="ARBA00023016"/>
    </source>
</evidence>
<dbReference type="GO" id="GO:0051087">
    <property type="term" value="F:protein-folding chaperone binding"/>
    <property type="evidence" value="ECO:0007669"/>
    <property type="project" value="InterPro"/>
</dbReference>
<dbReference type="Gene3D" id="3.90.20.20">
    <property type="match status" value="1"/>
</dbReference>
<reference evidence="14 15" key="1">
    <citation type="submission" date="2020-08" db="EMBL/GenBank/DDBJ databases">
        <title>Acidobacteriota in marine sediments use diverse sulfur dissimilation pathways.</title>
        <authorList>
            <person name="Wasmund K."/>
        </authorList>
    </citation>
    <scope>NUCLEOTIDE SEQUENCE [LARGE SCALE GENOMIC DNA]</scope>
    <source>
        <strain evidence="14">MAG AM3-A</strain>
    </source>
</reference>
<dbReference type="PANTHER" id="PTHR21237">
    <property type="entry name" value="GRPE PROTEIN"/>
    <property type="match status" value="1"/>
</dbReference>
<evidence type="ECO:0000256" key="13">
    <source>
        <dbReference type="SAM" id="Coils"/>
    </source>
</evidence>
<evidence type="ECO:0000256" key="12">
    <source>
        <dbReference type="RuleBase" id="RU004478"/>
    </source>
</evidence>
<keyword evidence="6 10" id="KW-0143">Chaperone</keyword>
<evidence type="ECO:0000313" key="15">
    <source>
        <dbReference type="Proteomes" id="UP000598633"/>
    </source>
</evidence>
<evidence type="ECO:0000256" key="10">
    <source>
        <dbReference type="HAMAP-Rule" id="MF_01151"/>
    </source>
</evidence>
<comment type="subunit">
    <text evidence="3 10">Homodimer.</text>
</comment>
<dbReference type="GO" id="GO:0006457">
    <property type="term" value="P:protein folding"/>
    <property type="evidence" value="ECO:0007669"/>
    <property type="project" value="InterPro"/>
</dbReference>
<dbReference type="Gene3D" id="2.30.22.10">
    <property type="entry name" value="Head domain of nucleotide exchange factor GrpE"/>
    <property type="match status" value="1"/>
</dbReference>
<keyword evidence="13" id="KW-0175">Coiled coil</keyword>
<dbReference type="AlphaFoldDB" id="A0A8J7C4Y0"/>
<accession>A0A8J7C4Y0</accession>
<comment type="function">
    <text evidence="7 10 11">Participates actively in the response to hyperosmotic and heat shock by preventing the aggregation of stress-denatured proteins, in association with DnaK and GrpE. It is the nucleotide exchange factor for DnaK and may function as a thermosensor. Unfolded proteins bind initially to DnaJ; upon interaction with the DnaJ-bound protein, DnaK hydrolyzes its bound ATP, resulting in the formation of a stable complex. GrpE releases ADP from DnaK; ATP binding to DnaK triggers the release of the substrate protein, thus completing the reaction cycle. Several rounds of ATP-dependent interactions between DnaJ, DnaK and GrpE are required for fully efficient folding.</text>
</comment>
<dbReference type="GO" id="GO:0051082">
    <property type="term" value="F:unfolded protein binding"/>
    <property type="evidence" value="ECO:0007669"/>
    <property type="project" value="TreeGrafter"/>
</dbReference>
<evidence type="ECO:0000313" key="14">
    <source>
        <dbReference type="EMBL" id="MBD3870501.1"/>
    </source>
</evidence>
<dbReference type="SUPFAM" id="SSF58014">
    <property type="entry name" value="Coiled-coil domain of nucleotide exchange factor GrpE"/>
    <property type="match status" value="1"/>
</dbReference>
<dbReference type="InterPro" id="IPR000740">
    <property type="entry name" value="GrpE"/>
</dbReference>
<feature type="coiled-coil region" evidence="13">
    <location>
        <begin position="44"/>
        <end position="71"/>
    </location>
</feature>
<keyword evidence="4 10" id="KW-0963">Cytoplasm</keyword>
<dbReference type="PRINTS" id="PR00773">
    <property type="entry name" value="GRPEPROTEIN"/>
</dbReference>
<dbReference type="Pfam" id="PF01025">
    <property type="entry name" value="GrpE"/>
    <property type="match status" value="1"/>
</dbReference>
<evidence type="ECO:0000256" key="1">
    <source>
        <dbReference type="ARBA" id="ARBA00004496"/>
    </source>
</evidence>
<dbReference type="InterPro" id="IPR009012">
    <property type="entry name" value="GrpE_head"/>
</dbReference>
<dbReference type="GO" id="GO:0005737">
    <property type="term" value="C:cytoplasm"/>
    <property type="evidence" value="ECO:0007669"/>
    <property type="project" value="UniProtKB-SubCell"/>
</dbReference>
<dbReference type="NCBIfam" id="NF010738">
    <property type="entry name" value="PRK14140.1"/>
    <property type="match status" value="1"/>
</dbReference>
<dbReference type="EMBL" id="JACXWA010000064">
    <property type="protein sequence ID" value="MBD3870501.1"/>
    <property type="molecule type" value="Genomic_DNA"/>
</dbReference>
<comment type="caution">
    <text evidence="14">The sequence shown here is derived from an EMBL/GenBank/DDBJ whole genome shotgun (WGS) entry which is preliminary data.</text>
</comment>
<dbReference type="PROSITE" id="PS01071">
    <property type="entry name" value="GRPE"/>
    <property type="match status" value="1"/>
</dbReference>
<proteinExistence type="inferred from homology"/>
<evidence type="ECO:0000256" key="2">
    <source>
        <dbReference type="ARBA" id="ARBA00009054"/>
    </source>
</evidence>
<dbReference type="GO" id="GO:0000774">
    <property type="term" value="F:adenyl-nucleotide exchange factor activity"/>
    <property type="evidence" value="ECO:0007669"/>
    <property type="project" value="InterPro"/>
</dbReference>
<dbReference type="HAMAP" id="MF_01151">
    <property type="entry name" value="GrpE"/>
    <property type="match status" value="1"/>
</dbReference>
<evidence type="ECO:0000256" key="9">
    <source>
        <dbReference type="ARBA" id="ARBA00076414"/>
    </source>
</evidence>
<dbReference type="FunFam" id="2.30.22.10:FF:000001">
    <property type="entry name" value="Protein GrpE"/>
    <property type="match status" value="1"/>
</dbReference>
<keyword evidence="5 10" id="KW-0346">Stress response</keyword>